<evidence type="ECO:0000256" key="1">
    <source>
        <dbReference type="SAM" id="MobiDB-lite"/>
    </source>
</evidence>
<feature type="compositionally biased region" description="Low complexity" evidence="1">
    <location>
        <begin position="73"/>
        <end position="90"/>
    </location>
</feature>
<dbReference type="GeneID" id="36587392"/>
<keyword evidence="3" id="KW-1185">Reference proteome</keyword>
<evidence type="ECO:0000313" key="3">
    <source>
        <dbReference type="Proteomes" id="UP000235371"/>
    </source>
</evidence>
<feature type="compositionally biased region" description="Polar residues" evidence="1">
    <location>
        <begin position="56"/>
        <end position="69"/>
    </location>
</feature>
<accession>A0A2J6TR84</accession>
<feature type="region of interest" description="Disordered" evidence="1">
    <location>
        <begin position="1"/>
        <end position="90"/>
    </location>
</feature>
<gene>
    <name evidence="2" type="ORF">K444DRAFT_608121</name>
</gene>
<dbReference type="EMBL" id="KZ613746">
    <property type="protein sequence ID" value="PMD65535.1"/>
    <property type="molecule type" value="Genomic_DNA"/>
</dbReference>
<protein>
    <submittedName>
        <fullName evidence="2">Uncharacterized protein</fullName>
    </submittedName>
</protein>
<name>A0A2J6TR84_9HELO</name>
<reference evidence="2 3" key="1">
    <citation type="submission" date="2016-04" db="EMBL/GenBank/DDBJ databases">
        <title>A degradative enzymes factory behind the ericoid mycorrhizal symbiosis.</title>
        <authorList>
            <consortium name="DOE Joint Genome Institute"/>
            <person name="Martino E."/>
            <person name="Morin E."/>
            <person name="Grelet G."/>
            <person name="Kuo A."/>
            <person name="Kohler A."/>
            <person name="Daghino S."/>
            <person name="Barry K."/>
            <person name="Choi C."/>
            <person name="Cichocki N."/>
            <person name="Clum A."/>
            <person name="Copeland A."/>
            <person name="Hainaut M."/>
            <person name="Haridas S."/>
            <person name="Labutti K."/>
            <person name="Lindquist E."/>
            <person name="Lipzen A."/>
            <person name="Khouja H.-R."/>
            <person name="Murat C."/>
            <person name="Ohm R."/>
            <person name="Olson A."/>
            <person name="Spatafora J."/>
            <person name="Veneault-Fourrey C."/>
            <person name="Henrissat B."/>
            <person name="Grigoriev I."/>
            <person name="Martin F."/>
            <person name="Perotto S."/>
        </authorList>
    </citation>
    <scope>NUCLEOTIDE SEQUENCE [LARGE SCALE GENOMIC DNA]</scope>
    <source>
        <strain evidence="2 3">E</strain>
    </source>
</reference>
<sequence length="90" mass="9542">MKTICPTSQPALNKRQLRDDDAPAQQSASQNLTPLNRKKPPPTLGRISAPFAVSGNKETVTPTRNNSPAGSGISSTTLTNLNTPHTPISH</sequence>
<dbReference type="RefSeq" id="XP_024742439.1">
    <property type="nucleotide sequence ID" value="XM_024879315.1"/>
</dbReference>
<feature type="compositionally biased region" description="Polar residues" evidence="1">
    <location>
        <begin position="1"/>
        <end position="11"/>
    </location>
</feature>
<feature type="compositionally biased region" description="Polar residues" evidence="1">
    <location>
        <begin position="24"/>
        <end position="34"/>
    </location>
</feature>
<feature type="non-terminal residue" evidence="2">
    <location>
        <position position="1"/>
    </location>
</feature>
<proteinExistence type="predicted"/>
<dbReference type="AlphaFoldDB" id="A0A2J6TR84"/>
<organism evidence="2 3">
    <name type="scientific">Hyaloscypha bicolor E</name>
    <dbReference type="NCBI Taxonomy" id="1095630"/>
    <lineage>
        <taxon>Eukaryota</taxon>
        <taxon>Fungi</taxon>
        <taxon>Dikarya</taxon>
        <taxon>Ascomycota</taxon>
        <taxon>Pezizomycotina</taxon>
        <taxon>Leotiomycetes</taxon>
        <taxon>Helotiales</taxon>
        <taxon>Hyaloscyphaceae</taxon>
        <taxon>Hyaloscypha</taxon>
        <taxon>Hyaloscypha bicolor</taxon>
    </lineage>
</organism>
<dbReference type="Proteomes" id="UP000235371">
    <property type="component" value="Unassembled WGS sequence"/>
</dbReference>
<dbReference type="InParanoid" id="A0A2J6TR84"/>
<evidence type="ECO:0000313" key="2">
    <source>
        <dbReference type="EMBL" id="PMD65535.1"/>
    </source>
</evidence>